<dbReference type="Proteomes" id="UP001208570">
    <property type="component" value="Unassembled WGS sequence"/>
</dbReference>
<keyword evidence="3" id="KW-0106">Calcium</keyword>
<dbReference type="InterPro" id="IPR011992">
    <property type="entry name" value="EF-hand-dom_pair"/>
</dbReference>
<dbReference type="PANTHER" id="PTHR23104:SF1">
    <property type="entry name" value="EF-HAND DOMAIN-CONTAINING PROTEIN"/>
    <property type="match status" value="1"/>
</dbReference>
<dbReference type="EMBL" id="JAODUP010000017">
    <property type="protein sequence ID" value="KAK2168366.1"/>
    <property type="molecule type" value="Genomic_DNA"/>
</dbReference>
<gene>
    <name evidence="6" type="ORF">LSH36_17g03083</name>
</gene>
<dbReference type="PROSITE" id="PS50222">
    <property type="entry name" value="EF_HAND_2"/>
    <property type="match status" value="1"/>
</dbReference>
<keyword evidence="2" id="KW-0677">Repeat</keyword>
<keyword evidence="7" id="KW-1185">Reference proteome</keyword>
<dbReference type="InterPro" id="IPR002048">
    <property type="entry name" value="EF_hand_dom"/>
</dbReference>
<dbReference type="PROSITE" id="PS00018">
    <property type="entry name" value="EF_HAND_1"/>
    <property type="match status" value="2"/>
</dbReference>
<dbReference type="AlphaFoldDB" id="A0AAD9KBY1"/>
<dbReference type="Gene3D" id="1.10.238.10">
    <property type="entry name" value="EF-hand"/>
    <property type="match status" value="1"/>
</dbReference>
<accession>A0AAD9KBY1</accession>
<feature type="domain" description="EF-hand" evidence="5">
    <location>
        <begin position="159"/>
        <end position="194"/>
    </location>
</feature>
<dbReference type="InterPro" id="IPR052110">
    <property type="entry name" value="MCFD2-like"/>
</dbReference>
<sequence>MDLIVMMFGTLVSLLTMIQCHVEHMNQAAGSVPQQPPHLDKTGQHGTFHEKAQVHDREHVMEHYEGVINPEEKLSDEEMNFHYFKVHDYDHNDKLDGIELIAALTHYHKQERVLRNEKLHLQYTSSKLDCLQPSVSYPAGPEFVEEDEGPEMPRVSDEELADMIDSILREDDSNNDGFIDYPEFIMSQNAAASPSPPPPQ</sequence>
<evidence type="ECO:0000256" key="3">
    <source>
        <dbReference type="ARBA" id="ARBA00022837"/>
    </source>
</evidence>
<organism evidence="6 7">
    <name type="scientific">Paralvinella palmiformis</name>
    <dbReference type="NCBI Taxonomy" id="53620"/>
    <lineage>
        <taxon>Eukaryota</taxon>
        <taxon>Metazoa</taxon>
        <taxon>Spiralia</taxon>
        <taxon>Lophotrochozoa</taxon>
        <taxon>Annelida</taxon>
        <taxon>Polychaeta</taxon>
        <taxon>Sedentaria</taxon>
        <taxon>Canalipalpata</taxon>
        <taxon>Terebellida</taxon>
        <taxon>Terebelliformia</taxon>
        <taxon>Alvinellidae</taxon>
        <taxon>Paralvinella</taxon>
    </lineage>
</organism>
<dbReference type="PANTHER" id="PTHR23104">
    <property type="entry name" value="MULTIPLE COAGULATION FACTOR DEFICIENCY PROTEIN 2 NEURAL STEM CELL DERIVED NEURONAL SURVIVAL PROTEIN"/>
    <property type="match status" value="1"/>
</dbReference>
<comment type="caution">
    <text evidence="6">The sequence shown here is derived from an EMBL/GenBank/DDBJ whole genome shotgun (WGS) entry which is preliminary data.</text>
</comment>
<name>A0AAD9KBY1_9ANNE</name>
<proteinExistence type="predicted"/>
<keyword evidence="1 4" id="KW-0732">Signal</keyword>
<evidence type="ECO:0000313" key="6">
    <source>
        <dbReference type="EMBL" id="KAK2168366.1"/>
    </source>
</evidence>
<feature type="signal peptide" evidence="4">
    <location>
        <begin position="1"/>
        <end position="20"/>
    </location>
</feature>
<protein>
    <recommendedName>
        <fullName evidence="5">EF-hand domain-containing protein</fullName>
    </recommendedName>
</protein>
<evidence type="ECO:0000313" key="7">
    <source>
        <dbReference type="Proteomes" id="UP001208570"/>
    </source>
</evidence>
<evidence type="ECO:0000256" key="4">
    <source>
        <dbReference type="SAM" id="SignalP"/>
    </source>
</evidence>
<feature type="chain" id="PRO_5042265423" description="EF-hand domain-containing protein" evidence="4">
    <location>
        <begin position="21"/>
        <end position="200"/>
    </location>
</feature>
<dbReference type="InterPro" id="IPR018247">
    <property type="entry name" value="EF_Hand_1_Ca_BS"/>
</dbReference>
<dbReference type="GO" id="GO:0005509">
    <property type="term" value="F:calcium ion binding"/>
    <property type="evidence" value="ECO:0007669"/>
    <property type="project" value="InterPro"/>
</dbReference>
<evidence type="ECO:0000259" key="5">
    <source>
        <dbReference type="PROSITE" id="PS50222"/>
    </source>
</evidence>
<evidence type="ECO:0000256" key="2">
    <source>
        <dbReference type="ARBA" id="ARBA00022737"/>
    </source>
</evidence>
<dbReference type="SUPFAM" id="SSF47473">
    <property type="entry name" value="EF-hand"/>
    <property type="match status" value="1"/>
</dbReference>
<evidence type="ECO:0000256" key="1">
    <source>
        <dbReference type="ARBA" id="ARBA00022729"/>
    </source>
</evidence>
<reference evidence="6" key="1">
    <citation type="journal article" date="2023" name="Mol. Biol. Evol.">
        <title>Third-Generation Sequencing Reveals the Adaptive Role of the Epigenome in Three Deep-Sea Polychaetes.</title>
        <authorList>
            <person name="Perez M."/>
            <person name="Aroh O."/>
            <person name="Sun Y."/>
            <person name="Lan Y."/>
            <person name="Juniper S.K."/>
            <person name="Young C.R."/>
            <person name="Angers B."/>
            <person name="Qian P.Y."/>
        </authorList>
    </citation>
    <scope>NUCLEOTIDE SEQUENCE</scope>
    <source>
        <strain evidence="6">P08H-3</strain>
    </source>
</reference>